<dbReference type="EMBL" id="JPVZ01000009">
    <property type="protein sequence ID" value="OAZ08472.1"/>
    <property type="molecule type" value="Genomic_DNA"/>
</dbReference>
<comment type="caution">
    <text evidence="1">The sequence shown here is derived from an EMBL/GenBank/DDBJ whole genome shotgun (WGS) entry which is preliminary data.</text>
</comment>
<dbReference type="AlphaFoldDB" id="A0A853KW06"/>
<organism evidence="1 2">
    <name type="scientific">Thalassospira tepidiphila MCCC 1A03514</name>
    <dbReference type="NCBI Taxonomy" id="1177930"/>
    <lineage>
        <taxon>Bacteria</taxon>
        <taxon>Pseudomonadati</taxon>
        <taxon>Pseudomonadota</taxon>
        <taxon>Alphaproteobacteria</taxon>
        <taxon>Rhodospirillales</taxon>
        <taxon>Thalassospiraceae</taxon>
        <taxon>Thalassospira</taxon>
    </lineage>
</organism>
<evidence type="ECO:0000313" key="1">
    <source>
        <dbReference type="EMBL" id="OAZ08472.1"/>
    </source>
</evidence>
<accession>A0A853KW06</accession>
<name>A0A853KW06_9PROT</name>
<gene>
    <name evidence="1" type="ORF">TH4_17675</name>
</gene>
<reference evidence="1 2" key="1">
    <citation type="submission" date="2014-07" db="EMBL/GenBank/DDBJ databases">
        <title>Draft genome sequence of Thalassospira tepidiphila 1-1B.</title>
        <authorList>
            <person name="Lai Q."/>
            <person name="Shao Z."/>
        </authorList>
    </citation>
    <scope>NUCLEOTIDE SEQUENCE [LARGE SCALE GENOMIC DNA]</scope>
    <source>
        <strain evidence="1 2">MCCC 1A03514</strain>
    </source>
</reference>
<sequence>MIGQIEHVFGFGYTLCAIWFYPSDGRPVANGRSLSGNKRNSAGKFIAFVVVMKNSSCELSILCQHYAKLFLSALHNGRKALKSATEREDASKPRHRHFHRS</sequence>
<proteinExistence type="predicted"/>
<dbReference type="Proteomes" id="UP000094009">
    <property type="component" value="Unassembled WGS sequence"/>
</dbReference>
<protein>
    <submittedName>
        <fullName evidence="1">Uncharacterized protein</fullName>
    </submittedName>
</protein>
<evidence type="ECO:0000313" key="2">
    <source>
        <dbReference type="Proteomes" id="UP000094009"/>
    </source>
</evidence>